<dbReference type="GO" id="GO:0003723">
    <property type="term" value="F:RNA binding"/>
    <property type="evidence" value="ECO:0007669"/>
    <property type="project" value="UniProtKB-UniRule"/>
</dbReference>
<protein>
    <recommendedName>
        <fullName evidence="3">RRM domain-containing protein</fullName>
    </recommendedName>
</protein>
<dbReference type="InterPro" id="IPR035979">
    <property type="entry name" value="RBD_domain_sf"/>
</dbReference>
<keyword evidence="1 2" id="KW-0694">RNA-binding</keyword>
<dbReference type="SMART" id="SM00360">
    <property type="entry name" value="RRM"/>
    <property type="match status" value="1"/>
</dbReference>
<dbReference type="PANTHER" id="PTHR48029">
    <property type="entry name" value="NUCLEOLAR PROTEIN 8"/>
    <property type="match status" value="1"/>
</dbReference>
<dbReference type="PROSITE" id="PS50102">
    <property type="entry name" value="RRM"/>
    <property type="match status" value="1"/>
</dbReference>
<dbReference type="Proteomes" id="UP000070544">
    <property type="component" value="Unassembled WGS sequence"/>
</dbReference>
<organism evidence="4 5">
    <name type="scientific">Gonapodya prolifera (strain JEL478)</name>
    <name type="common">Monoblepharis prolifera</name>
    <dbReference type="NCBI Taxonomy" id="1344416"/>
    <lineage>
        <taxon>Eukaryota</taxon>
        <taxon>Fungi</taxon>
        <taxon>Fungi incertae sedis</taxon>
        <taxon>Chytridiomycota</taxon>
        <taxon>Chytridiomycota incertae sedis</taxon>
        <taxon>Monoblepharidomycetes</taxon>
        <taxon>Monoblepharidales</taxon>
        <taxon>Gonapodyaceae</taxon>
        <taxon>Gonapodya</taxon>
    </lineage>
</organism>
<dbReference type="SUPFAM" id="SSF54928">
    <property type="entry name" value="RNA-binding domain, RBD"/>
    <property type="match status" value="1"/>
</dbReference>
<evidence type="ECO:0000313" key="4">
    <source>
        <dbReference type="EMBL" id="KXS10086.1"/>
    </source>
</evidence>
<dbReference type="PANTHER" id="PTHR48029:SF1">
    <property type="entry name" value="NUCLEOLAR PROTEIN 8"/>
    <property type="match status" value="1"/>
</dbReference>
<gene>
    <name evidence="4" type="ORF">M427DRAFT_63021</name>
</gene>
<dbReference type="OrthoDB" id="21643at2759"/>
<feature type="domain" description="RRM" evidence="3">
    <location>
        <begin position="4"/>
        <end position="58"/>
    </location>
</feature>
<dbReference type="Pfam" id="PF00076">
    <property type="entry name" value="RRM_1"/>
    <property type="match status" value="1"/>
</dbReference>
<dbReference type="InterPro" id="IPR012677">
    <property type="entry name" value="Nucleotide-bd_a/b_plait_sf"/>
</dbReference>
<keyword evidence="5" id="KW-1185">Reference proteome</keyword>
<dbReference type="Gene3D" id="3.30.70.330">
    <property type="match status" value="1"/>
</dbReference>
<dbReference type="InterPro" id="IPR000504">
    <property type="entry name" value="RRM_dom"/>
</dbReference>
<name>A0A138ZZY8_GONPJ</name>
<evidence type="ECO:0000256" key="1">
    <source>
        <dbReference type="ARBA" id="ARBA00022884"/>
    </source>
</evidence>
<proteinExistence type="predicted"/>
<sequence length="80" mass="8939">METRRLHISGLPADVTIDDLKSRFSSFGTVLDVHLVADRERSEKCRGFGYVSLSCSEQMLRKCWDPLICCSSSHSNATTS</sequence>
<dbReference type="AlphaFoldDB" id="A0A138ZZY8"/>
<reference evidence="4 5" key="1">
    <citation type="journal article" date="2015" name="Genome Biol. Evol.">
        <title>Phylogenomic analyses indicate that early fungi evolved digesting cell walls of algal ancestors of land plants.</title>
        <authorList>
            <person name="Chang Y."/>
            <person name="Wang S."/>
            <person name="Sekimoto S."/>
            <person name="Aerts A.L."/>
            <person name="Choi C."/>
            <person name="Clum A."/>
            <person name="LaButti K.M."/>
            <person name="Lindquist E.A."/>
            <person name="Yee Ngan C."/>
            <person name="Ohm R.A."/>
            <person name="Salamov A.A."/>
            <person name="Grigoriev I.V."/>
            <person name="Spatafora J.W."/>
            <person name="Berbee M.L."/>
        </authorList>
    </citation>
    <scope>NUCLEOTIDE SEQUENCE [LARGE SCALE GENOMIC DNA]</scope>
    <source>
        <strain evidence="4 5">JEL478</strain>
    </source>
</reference>
<evidence type="ECO:0000259" key="3">
    <source>
        <dbReference type="PROSITE" id="PS50102"/>
    </source>
</evidence>
<accession>A0A138ZZY8</accession>
<dbReference type="EMBL" id="KQ965838">
    <property type="protein sequence ID" value="KXS10086.1"/>
    <property type="molecule type" value="Genomic_DNA"/>
</dbReference>
<evidence type="ECO:0000313" key="5">
    <source>
        <dbReference type="Proteomes" id="UP000070544"/>
    </source>
</evidence>
<evidence type="ECO:0000256" key="2">
    <source>
        <dbReference type="PROSITE-ProRule" id="PRU00176"/>
    </source>
</evidence>